<gene>
    <name evidence="1" type="ORF">M569_02414</name>
</gene>
<dbReference type="Proteomes" id="UP000015453">
    <property type="component" value="Unassembled WGS sequence"/>
</dbReference>
<accession>S8CY75</accession>
<evidence type="ECO:0000313" key="2">
    <source>
        <dbReference type="Proteomes" id="UP000015453"/>
    </source>
</evidence>
<comment type="caution">
    <text evidence="1">The sequence shown here is derived from an EMBL/GenBank/DDBJ whole genome shotgun (WGS) entry which is preliminary data.</text>
</comment>
<dbReference type="InterPro" id="IPR042263">
    <property type="entry name" value="DPH1/DPH2_1"/>
</dbReference>
<protein>
    <recommendedName>
        <fullName evidence="3">2-(3-amino-3-carboxypropyl)histidine synthase subunit 2</fullName>
    </recommendedName>
</protein>
<organism evidence="1 2">
    <name type="scientific">Genlisea aurea</name>
    <dbReference type="NCBI Taxonomy" id="192259"/>
    <lineage>
        <taxon>Eukaryota</taxon>
        <taxon>Viridiplantae</taxon>
        <taxon>Streptophyta</taxon>
        <taxon>Embryophyta</taxon>
        <taxon>Tracheophyta</taxon>
        <taxon>Spermatophyta</taxon>
        <taxon>Magnoliopsida</taxon>
        <taxon>eudicotyledons</taxon>
        <taxon>Gunneridae</taxon>
        <taxon>Pentapetalae</taxon>
        <taxon>asterids</taxon>
        <taxon>lamiids</taxon>
        <taxon>Lamiales</taxon>
        <taxon>Lentibulariaceae</taxon>
        <taxon>Genlisea</taxon>
    </lineage>
</organism>
<dbReference type="AlphaFoldDB" id="S8CY75"/>
<dbReference type="OrthoDB" id="449241at2759"/>
<dbReference type="SFLD" id="SFLDS00032">
    <property type="entry name" value="Radical_SAM_3-amino-3-carboxyp"/>
    <property type="match status" value="1"/>
</dbReference>
<dbReference type="GO" id="GO:0090560">
    <property type="term" value="F:2-(3-amino-3-carboxypropyl)histidine synthase activity"/>
    <property type="evidence" value="ECO:0007669"/>
    <property type="project" value="InterPro"/>
</dbReference>
<feature type="non-terminal residue" evidence="1">
    <location>
        <position position="280"/>
    </location>
</feature>
<keyword evidence="2" id="KW-1185">Reference proteome</keyword>
<dbReference type="PANTHER" id="PTHR10762:SF2">
    <property type="entry name" value="2-(3-AMINO-3-CARBOXYPROPYL)HISTIDINE SYNTHASE SUBUNIT 2"/>
    <property type="match status" value="1"/>
</dbReference>
<dbReference type="Pfam" id="PF01866">
    <property type="entry name" value="Diphthamide_syn"/>
    <property type="match status" value="1"/>
</dbReference>
<sequence length="280" mass="31035">MDLEKYYETDRVAEFIRVHCFTTVALQFPDYLLKDSKSVLMALRGAIPSPVKLYVMADTTYGSCCVDEVGAAHVNAECIVHYGHTCLSPTSTLPALFVFGKDSISAETCASSLLDYGMKSSKPILVLFGLEFAHAMPEIKEAVTCGGREQLSSEVVYADVLSSVVTPPETFSDVNHTLSTSECHQQEKVQNYRIGGLSWSLPIDRKMDDYLIFWIGSNNQAFANVVLTFNGCDIVRYDASEACLAFDLSEQKRILKRRYYLVEKVKEANMIGILVGTLGT</sequence>
<dbReference type="InterPro" id="IPR016435">
    <property type="entry name" value="DPH1/DPH2"/>
</dbReference>
<dbReference type="EMBL" id="AUSU01000871">
    <property type="protein sequence ID" value="EPS72344.1"/>
    <property type="molecule type" value="Genomic_DNA"/>
</dbReference>
<dbReference type="PANTHER" id="PTHR10762">
    <property type="entry name" value="DIPHTHAMIDE BIOSYNTHESIS PROTEIN"/>
    <property type="match status" value="1"/>
</dbReference>
<proteinExistence type="predicted"/>
<dbReference type="NCBIfam" id="TIGR00322">
    <property type="entry name" value="diphth2_R"/>
    <property type="match status" value="1"/>
</dbReference>
<name>S8CY75_9LAMI</name>
<reference evidence="1 2" key="1">
    <citation type="journal article" date="2013" name="BMC Genomics">
        <title>The miniature genome of a carnivorous plant Genlisea aurea contains a low number of genes and short non-coding sequences.</title>
        <authorList>
            <person name="Leushkin E.V."/>
            <person name="Sutormin R.A."/>
            <person name="Nabieva E.R."/>
            <person name="Penin A.A."/>
            <person name="Kondrashov A.S."/>
            <person name="Logacheva M.D."/>
        </authorList>
    </citation>
    <scope>NUCLEOTIDE SEQUENCE [LARGE SCALE GENOMIC DNA]</scope>
</reference>
<dbReference type="GO" id="GO:0017183">
    <property type="term" value="P:protein histidyl modification to diphthamide"/>
    <property type="evidence" value="ECO:0007669"/>
    <property type="project" value="InterPro"/>
</dbReference>
<evidence type="ECO:0000313" key="1">
    <source>
        <dbReference type="EMBL" id="EPS72344.1"/>
    </source>
</evidence>
<dbReference type="Gene3D" id="3.40.50.11840">
    <property type="entry name" value="Diphthamide synthesis DPH1/DPH2 domain 1"/>
    <property type="match status" value="1"/>
</dbReference>
<evidence type="ECO:0008006" key="3">
    <source>
        <dbReference type="Google" id="ProtNLM"/>
    </source>
</evidence>
<dbReference type="FunFam" id="3.40.50.11840:FF:000002">
    <property type="entry name" value="2-(3-amino-3-carboxypropyl)histidine synthase subunit 2"/>
    <property type="match status" value="1"/>
</dbReference>